<dbReference type="NCBIfam" id="TIGR01525">
    <property type="entry name" value="ATPase-IB_hvy"/>
    <property type="match status" value="1"/>
</dbReference>
<keyword evidence="20" id="KW-1185">Reference proteome</keyword>
<dbReference type="SUPFAM" id="SSF56784">
    <property type="entry name" value="HAD-like"/>
    <property type="match status" value="1"/>
</dbReference>
<evidence type="ECO:0000313" key="19">
    <source>
        <dbReference type="EMBL" id="CAI8002321.1"/>
    </source>
</evidence>
<evidence type="ECO:0000256" key="8">
    <source>
        <dbReference type="ARBA" id="ARBA00022741"/>
    </source>
</evidence>
<feature type="transmembrane region" description="Helical" evidence="17">
    <location>
        <begin position="227"/>
        <end position="249"/>
    </location>
</feature>
<keyword evidence="11" id="KW-0460">Magnesium</keyword>
<comment type="subcellular location">
    <subcellularLocation>
        <location evidence="1">Golgi apparatus</location>
        <location evidence="1">trans-Golgi network membrane</location>
        <topology evidence="1">Multi-pass membrane protein</topology>
    </subcellularLocation>
    <subcellularLocation>
        <location evidence="17">Membrane</location>
    </subcellularLocation>
</comment>
<dbReference type="FunFam" id="2.70.150.10:FF:000002">
    <property type="entry name" value="Copper-transporting ATPase 1, putative"/>
    <property type="match status" value="1"/>
</dbReference>
<dbReference type="FunFam" id="3.30.70.100:FF:000005">
    <property type="entry name" value="Copper-exporting P-type ATPase A"/>
    <property type="match status" value="1"/>
</dbReference>
<keyword evidence="14" id="KW-0186">Copper</keyword>
<dbReference type="SFLD" id="SFLDS00003">
    <property type="entry name" value="Haloacid_Dehalogenase"/>
    <property type="match status" value="1"/>
</dbReference>
<evidence type="ECO:0000256" key="6">
    <source>
        <dbReference type="ARBA" id="ARBA00022723"/>
    </source>
</evidence>
<dbReference type="GO" id="GO:0016887">
    <property type="term" value="F:ATP hydrolysis activity"/>
    <property type="evidence" value="ECO:0007669"/>
    <property type="project" value="InterPro"/>
</dbReference>
<evidence type="ECO:0000256" key="2">
    <source>
        <dbReference type="ARBA" id="ARBA00006024"/>
    </source>
</evidence>
<dbReference type="GO" id="GO:0005802">
    <property type="term" value="C:trans-Golgi network"/>
    <property type="evidence" value="ECO:0007669"/>
    <property type="project" value="UniProtKB-ARBA"/>
</dbReference>
<dbReference type="Pfam" id="PF00403">
    <property type="entry name" value="HMA"/>
    <property type="match status" value="2"/>
</dbReference>
<dbReference type="InterPro" id="IPR018303">
    <property type="entry name" value="ATPase_P-typ_P_site"/>
</dbReference>
<keyword evidence="10 17" id="KW-0067">ATP-binding</keyword>
<dbReference type="PROSITE" id="PS50846">
    <property type="entry name" value="HMA_2"/>
    <property type="match status" value="2"/>
</dbReference>
<evidence type="ECO:0000256" key="17">
    <source>
        <dbReference type="RuleBase" id="RU362081"/>
    </source>
</evidence>
<dbReference type="InterPro" id="IPR044492">
    <property type="entry name" value="P_typ_ATPase_HD_dom"/>
</dbReference>
<evidence type="ECO:0000256" key="5">
    <source>
        <dbReference type="ARBA" id="ARBA00022692"/>
    </source>
</evidence>
<keyword evidence="13 17" id="KW-1133">Transmembrane helix</keyword>
<feature type="transmembrane region" description="Helical" evidence="17">
    <location>
        <begin position="751"/>
        <end position="772"/>
    </location>
</feature>
<dbReference type="GO" id="GO:0043682">
    <property type="term" value="F:P-type divalent copper transporter activity"/>
    <property type="evidence" value="ECO:0007669"/>
    <property type="project" value="TreeGrafter"/>
</dbReference>
<dbReference type="PRINTS" id="PR00942">
    <property type="entry name" value="CUATPASEI"/>
</dbReference>
<dbReference type="InterPro" id="IPR023298">
    <property type="entry name" value="ATPase_P-typ_TM_dom_sf"/>
</dbReference>
<dbReference type="AlphaFoldDB" id="A0AA35W169"/>
<dbReference type="NCBIfam" id="TIGR01494">
    <property type="entry name" value="ATPase_P-type"/>
    <property type="match status" value="1"/>
</dbReference>
<comment type="caution">
    <text evidence="19">The sequence shown here is derived from an EMBL/GenBank/DDBJ whole genome shotgun (WGS) entry which is preliminary data.</text>
</comment>
<dbReference type="NCBIfam" id="TIGR00003">
    <property type="entry name" value="copper ion binding protein"/>
    <property type="match status" value="2"/>
</dbReference>
<dbReference type="InterPro" id="IPR036163">
    <property type="entry name" value="HMA_dom_sf"/>
</dbReference>
<dbReference type="SUPFAM" id="SSF81653">
    <property type="entry name" value="Calcium ATPase, transduction domain A"/>
    <property type="match status" value="1"/>
</dbReference>
<feature type="transmembrane region" description="Helical" evidence="17">
    <location>
        <begin position="188"/>
        <end position="207"/>
    </location>
</feature>
<evidence type="ECO:0000256" key="16">
    <source>
        <dbReference type="ARBA" id="ARBA00023136"/>
    </source>
</evidence>
<evidence type="ECO:0000256" key="9">
    <source>
        <dbReference type="ARBA" id="ARBA00022796"/>
    </source>
</evidence>
<dbReference type="InterPro" id="IPR036412">
    <property type="entry name" value="HAD-like_sf"/>
</dbReference>
<evidence type="ECO:0000259" key="18">
    <source>
        <dbReference type="PROSITE" id="PS50846"/>
    </source>
</evidence>
<sequence>MTCAACVMHVEHALLETRGVVAATVNLATEKAAVAFEPGAIPLDELRKSVEDAGYSIGTTDTTLTVGGMTCSACVMHVEHALREVPGVTHAAVNLATERARVNYVPGLAGITEFREALEDSGYRLDGVEGDARDSAAELERLSRTEEIHYFRHRCAFAVTLGIVLLLGSMHVLPWFDYLNGLNLGSWQVWPWVLWALATPVQFWAGWPFYKSGIPVLRHGTANMHTLVALGSTVAYGYSAVITMLATLAPIGTGVYFDTAALIIGLILLGRFLEARARGRTSETIRRLIGLQPNTARVVRDGQEIEVPVQDLVAGDVVAVRPGERIPTDGEVLEGSSAVDESMLTGESMPVDKTPGLPVYGATLNRTGFFQFRVTRIGQETALAQIIRLVEEAQGSRAPIQRLADRVASVFVPAVGGVAVAAFLFWLLLGPDPALTYALLTLVAILIIACPCALGLATPTAIIVGTGKGAERGILIRSAQALETAHRVDTVVLDKTGTLTEGRPVVTDIVPAEAGVERELLRLAASVEYGSEHPLATAIVEEANRRGASLADVSDFEALPGQGVTGYADGKLVLLGSPALLAAQGIPLDSLSEALAKLASEGKTPVTVARDGVALGSIGLADAAKPDSRESVARLQEMGLEVVMLTGDNRQTARHIADSLGIARVEAETLPSDKVEVVRRLQADGKVVAMVGDGINDAPALVQADVGLAMGAGTDVAMESADVTLMGNDVGSVITTLRLSRQTMRAIKQNLFWAFFYNIMLIPVAAGVLYPVFAALGGVPTELEFFFGDQGFLNPVLAALAMAFSSVTVVSNSLRLRGAGV</sequence>
<protein>
    <recommendedName>
        <fullName evidence="3">P-type Cu(+) transporter</fullName>
        <ecNumber evidence="3">7.2.2.8</ecNumber>
    </recommendedName>
</protein>
<dbReference type="Pfam" id="PF00122">
    <property type="entry name" value="E1-E2_ATPase"/>
    <property type="match status" value="1"/>
</dbReference>
<feature type="domain" description="HMA" evidence="18">
    <location>
        <begin position="1"/>
        <end position="58"/>
    </location>
</feature>
<dbReference type="Gene3D" id="3.40.50.1000">
    <property type="entry name" value="HAD superfamily/HAD-like"/>
    <property type="match status" value="1"/>
</dbReference>
<keyword evidence="9" id="KW-0187">Copper transport</keyword>
<evidence type="ECO:0000256" key="3">
    <source>
        <dbReference type="ARBA" id="ARBA00012517"/>
    </source>
</evidence>
<proteinExistence type="inferred from homology"/>
<dbReference type="EMBL" id="CASHTH010000476">
    <property type="protein sequence ID" value="CAI8002321.1"/>
    <property type="molecule type" value="Genomic_DNA"/>
</dbReference>
<dbReference type="PROSITE" id="PS00154">
    <property type="entry name" value="ATPASE_E1_E2"/>
    <property type="match status" value="1"/>
</dbReference>
<dbReference type="InterPro" id="IPR006122">
    <property type="entry name" value="HMA_Cu_ion-bd"/>
</dbReference>
<dbReference type="PANTHER" id="PTHR43520:SF8">
    <property type="entry name" value="P-TYPE CU(+) TRANSPORTER"/>
    <property type="match status" value="1"/>
</dbReference>
<gene>
    <name evidence="19" type="ORF">GBAR_LOCUS3371</name>
</gene>
<feature type="transmembrane region" description="Helical" evidence="17">
    <location>
        <begin position="155"/>
        <end position="176"/>
    </location>
</feature>
<dbReference type="FunFam" id="3.30.70.100:FF:000001">
    <property type="entry name" value="ATPase copper transporting beta"/>
    <property type="match status" value="1"/>
</dbReference>
<reference evidence="19" key="1">
    <citation type="submission" date="2023-03" db="EMBL/GenBank/DDBJ databases">
        <authorList>
            <person name="Steffen K."/>
            <person name="Cardenas P."/>
        </authorList>
    </citation>
    <scope>NUCLEOTIDE SEQUENCE</scope>
</reference>
<evidence type="ECO:0000256" key="4">
    <source>
        <dbReference type="ARBA" id="ARBA00022448"/>
    </source>
</evidence>
<keyword evidence="15" id="KW-0406">Ion transport</keyword>
<dbReference type="CDD" id="cd02094">
    <property type="entry name" value="P-type_ATPase_Cu-like"/>
    <property type="match status" value="1"/>
</dbReference>
<dbReference type="InterPro" id="IPR006121">
    <property type="entry name" value="HMA_dom"/>
</dbReference>
<dbReference type="PANTHER" id="PTHR43520">
    <property type="entry name" value="ATP7, ISOFORM B"/>
    <property type="match status" value="1"/>
</dbReference>
<dbReference type="PRINTS" id="PR00119">
    <property type="entry name" value="CATATPASE"/>
</dbReference>
<dbReference type="GO" id="GO:0005507">
    <property type="term" value="F:copper ion binding"/>
    <property type="evidence" value="ECO:0007669"/>
    <property type="project" value="InterPro"/>
</dbReference>
<dbReference type="SFLD" id="SFLDG00002">
    <property type="entry name" value="C1.7:_P-type_atpase_like"/>
    <property type="match status" value="1"/>
</dbReference>
<dbReference type="SUPFAM" id="SSF81665">
    <property type="entry name" value="Calcium ATPase, transmembrane domain M"/>
    <property type="match status" value="1"/>
</dbReference>
<organism evidence="19 20">
    <name type="scientific">Geodia barretti</name>
    <name type="common">Barrett's horny sponge</name>
    <dbReference type="NCBI Taxonomy" id="519541"/>
    <lineage>
        <taxon>Eukaryota</taxon>
        <taxon>Metazoa</taxon>
        <taxon>Porifera</taxon>
        <taxon>Demospongiae</taxon>
        <taxon>Heteroscleromorpha</taxon>
        <taxon>Tetractinellida</taxon>
        <taxon>Astrophorina</taxon>
        <taxon>Geodiidae</taxon>
        <taxon>Geodia</taxon>
    </lineage>
</organism>
<evidence type="ECO:0000256" key="11">
    <source>
        <dbReference type="ARBA" id="ARBA00022842"/>
    </source>
</evidence>
<keyword evidence="4" id="KW-0813">Transport</keyword>
<dbReference type="Gene3D" id="3.40.1110.10">
    <property type="entry name" value="Calcium-transporting ATPase, cytoplasmic domain N"/>
    <property type="match status" value="1"/>
</dbReference>
<evidence type="ECO:0000256" key="10">
    <source>
        <dbReference type="ARBA" id="ARBA00022840"/>
    </source>
</evidence>
<dbReference type="SUPFAM" id="SSF55008">
    <property type="entry name" value="HMA, heavy metal-associated domain"/>
    <property type="match status" value="2"/>
</dbReference>
<dbReference type="GO" id="GO:0005524">
    <property type="term" value="F:ATP binding"/>
    <property type="evidence" value="ECO:0007669"/>
    <property type="project" value="UniProtKB-UniRule"/>
</dbReference>
<dbReference type="PROSITE" id="PS01047">
    <property type="entry name" value="HMA_1"/>
    <property type="match status" value="1"/>
</dbReference>
<keyword evidence="16 17" id="KW-0472">Membrane</keyword>
<dbReference type="Proteomes" id="UP001174909">
    <property type="component" value="Unassembled WGS sequence"/>
</dbReference>
<comment type="similarity">
    <text evidence="2 17">Belongs to the cation transport ATPase (P-type) (TC 3.A.3) family. Type IB subfamily.</text>
</comment>
<keyword evidence="8 17" id="KW-0547">Nucleotide-binding</keyword>
<keyword evidence="7" id="KW-0677">Repeat</keyword>
<keyword evidence="6 17" id="KW-0479">Metal-binding</keyword>
<dbReference type="NCBIfam" id="TIGR01511">
    <property type="entry name" value="ATPase-IB1_Cu"/>
    <property type="match status" value="1"/>
</dbReference>
<keyword evidence="5 17" id="KW-0812">Transmembrane</keyword>
<dbReference type="Gene3D" id="2.70.150.10">
    <property type="entry name" value="Calcium-transporting ATPase, cytoplasmic transduction domain A"/>
    <property type="match status" value="1"/>
</dbReference>
<dbReference type="CDD" id="cd00371">
    <property type="entry name" value="HMA"/>
    <property type="match status" value="2"/>
</dbReference>
<dbReference type="GO" id="GO:0055070">
    <property type="term" value="P:copper ion homeostasis"/>
    <property type="evidence" value="ECO:0007669"/>
    <property type="project" value="TreeGrafter"/>
</dbReference>
<dbReference type="EC" id="7.2.2.8" evidence="3"/>
<dbReference type="GO" id="GO:0140581">
    <property type="term" value="F:P-type monovalent copper transporter activity"/>
    <property type="evidence" value="ECO:0007669"/>
    <property type="project" value="UniProtKB-EC"/>
</dbReference>
<dbReference type="Gene3D" id="3.30.70.100">
    <property type="match status" value="2"/>
</dbReference>
<accession>A0AA35W169</accession>
<dbReference type="InterPro" id="IPR027256">
    <property type="entry name" value="P-typ_ATPase_IB"/>
</dbReference>
<evidence type="ECO:0000256" key="7">
    <source>
        <dbReference type="ARBA" id="ARBA00022737"/>
    </source>
</evidence>
<dbReference type="InterPro" id="IPR008250">
    <property type="entry name" value="ATPase_P-typ_transduc_dom_A_sf"/>
</dbReference>
<feature type="transmembrane region" description="Helical" evidence="17">
    <location>
        <begin position="407"/>
        <end position="429"/>
    </location>
</feature>
<dbReference type="InterPro" id="IPR017969">
    <property type="entry name" value="Heavy-metal-associated_CS"/>
</dbReference>
<dbReference type="GO" id="GO:0016020">
    <property type="term" value="C:membrane"/>
    <property type="evidence" value="ECO:0007669"/>
    <property type="project" value="UniProtKB-SubCell"/>
</dbReference>
<dbReference type="InterPro" id="IPR023299">
    <property type="entry name" value="ATPase_P-typ_cyto_dom_N"/>
</dbReference>
<dbReference type="InterPro" id="IPR059000">
    <property type="entry name" value="ATPase_P-type_domA"/>
</dbReference>
<dbReference type="Pfam" id="PF00702">
    <property type="entry name" value="Hydrolase"/>
    <property type="match status" value="1"/>
</dbReference>
<evidence type="ECO:0000256" key="13">
    <source>
        <dbReference type="ARBA" id="ARBA00022989"/>
    </source>
</evidence>
<feature type="domain" description="HMA" evidence="18">
    <location>
        <begin position="60"/>
        <end position="126"/>
    </location>
</feature>
<evidence type="ECO:0000256" key="1">
    <source>
        <dbReference type="ARBA" id="ARBA00004166"/>
    </source>
</evidence>
<feature type="transmembrane region" description="Helical" evidence="17">
    <location>
        <begin position="255"/>
        <end position="273"/>
    </location>
</feature>
<evidence type="ECO:0000256" key="15">
    <source>
        <dbReference type="ARBA" id="ARBA00023065"/>
    </source>
</evidence>
<feature type="transmembrane region" description="Helical" evidence="17">
    <location>
        <begin position="435"/>
        <end position="464"/>
    </location>
</feature>
<dbReference type="InterPro" id="IPR001757">
    <property type="entry name" value="P_typ_ATPase"/>
</dbReference>
<dbReference type="InterPro" id="IPR023214">
    <property type="entry name" value="HAD_sf"/>
</dbReference>
<evidence type="ECO:0000256" key="12">
    <source>
        <dbReference type="ARBA" id="ARBA00022967"/>
    </source>
</evidence>
<feature type="transmembrane region" description="Helical" evidence="17">
    <location>
        <begin position="792"/>
        <end position="814"/>
    </location>
</feature>
<evidence type="ECO:0000256" key="14">
    <source>
        <dbReference type="ARBA" id="ARBA00023008"/>
    </source>
</evidence>
<name>A0AA35W169_GEOBA</name>
<dbReference type="SFLD" id="SFLDF00027">
    <property type="entry name" value="p-type_atpase"/>
    <property type="match status" value="1"/>
</dbReference>
<keyword evidence="12" id="KW-1278">Translocase</keyword>
<evidence type="ECO:0000313" key="20">
    <source>
        <dbReference type="Proteomes" id="UP001174909"/>
    </source>
</evidence>